<name>A0A1J1H2U5_PLARL</name>
<dbReference type="AlphaFoldDB" id="A0A1J1H2U5"/>
<evidence type="ECO:0000313" key="2">
    <source>
        <dbReference type="EMBL" id="CRG99180.1"/>
    </source>
</evidence>
<protein>
    <submittedName>
        <fullName evidence="2">Uncharacterized protein</fullName>
    </submittedName>
</protein>
<dbReference type="GeneID" id="39735281"/>
<dbReference type="EMBL" id="LN835301">
    <property type="protein sequence ID" value="CRG99180.1"/>
    <property type="molecule type" value="Genomic_DNA"/>
</dbReference>
<evidence type="ECO:0000313" key="3">
    <source>
        <dbReference type="Proteomes" id="UP000220158"/>
    </source>
</evidence>
<dbReference type="VEuPathDB" id="PlasmoDB:PRELSG_0615500"/>
<feature type="region of interest" description="Disordered" evidence="1">
    <location>
        <begin position="19"/>
        <end position="41"/>
    </location>
</feature>
<dbReference type="Proteomes" id="UP000220158">
    <property type="component" value="Chromosome 6"/>
</dbReference>
<keyword evidence="3" id="KW-1185">Reference proteome</keyword>
<organism evidence="2 3">
    <name type="scientific">Plasmodium relictum</name>
    <dbReference type="NCBI Taxonomy" id="85471"/>
    <lineage>
        <taxon>Eukaryota</taxon>
        <taxon>Sar</taxon>
        <taxon>Alveolata</taxon>
        <taxon>Apicomplexa</taxon>
        <taxon>Aconoidasida</taxon>
        <taxon>Haemosporida</taxon>
        <taxon>Plasmodiidae</taxon>
        <taxon>Plasmodium</taxon>
        <taxon>Plasmodium (Haemamoeba)</taxon>
    </lineage>
</organism>
<accession>A0A1J1H2U5</accession>
<dbReference type="KEGG" id="prel:PRELSG_0615500"/>
<dbReference type="RefSeq" id="XP_028532188.1">
    <property type="nucleotide sequence ID" value="XM_028675617.1"/>
</dbReference>
<dbReference type="OrthoDB" id="341575at2759"/>
<gene>
    <name evidence="2" type="ORF">PRELSG_0615500</name>
</gene>
<reference evidence="2 3" key="1">
    <citation type="submission" date="2015-04" db="EMBL/GenBank/DDBJ databases">
        <authorList>
            <consortium name="Pathogen Informatics"/>
        </authorList>
    </citation>
    <scope>NUCLEOTIDE SEQUENCE [LARGE SCALE GENOMIC DNA]</scope>
    <source>
        <strain evidence="2 3">SGS1</strain>
    </source>
</reference>
<proteinExistence type="predicted"/>
<sequence length="420" mass="50376">MSDNDLELIPNIYKQFEEKNEANIKENESDENEEDEKKENDNITVNKNSKFYKKLYSFIETKSTYINLILRCKNEKGTKIVYKKKYMRAQNKASQEKKEENSLNILKEIVKNKFSNYSDEKIDIYLKEIINDPPKENCSLHKKLFEKDEKRIYIKHNLISYIFNFIDCKTLMKFKECSKIDNEIVSLYLRKILYTLPFRDEDIITNIQYWKNVVNYFFYTCGTLIPIDRSNYPTILKALEQNKSFCVITKDSMNSNIFISLDYLNEKLISSCNHNNPLPHTCDPKNEICGVKNLKTEEISMIDFIEEYYKRLRINDDELIWNSFYFHKSSEFLTLLFLEYLKCLSTVVKKYNGKCTFKKTEYFVNCGHHITHRIWIQIFLEYGYESTDIKKKKKNENNIEEDCENRTLYLTIADHFKWDA</sequence>
<dbReference type="OMA" id="EKNKSFC"/>
<evidence type="ECO:0000256" key="1">
    <source>
        <dbReference type="SAM" id="MobiDB-lite"/>
    </source>
</evidence>